<dbReference type="InterPro" id="IPR023198">
    <property type="entry name" value="PGP-like_dom2"/>
</dbReference>
<dbReference type="InterPro" id="IPR023214">
    <property type="entry name" value="HAD_sf"/>
</dbReference>
<dbReference type="RefSeq" id="WP_189571271.1">
    <property type="nucleotide sequence ID" value="NZ_BMXI01000013.1"/>
</dbReference>
<dbReference type="PANTHER" id="PTHR43434:SF20">
    <property type="entry name" value="5'-NUCLEOTIDASE"/>
    <property type="match status" value="1"/>
</dbReference>
<comment type="caution">
    <text evidence="1">The sequence shown here is derived from an EMBL/GenBank/DDBJ whole genome shotgun (WGS) entry which is preliminary data.</text>
</comment>
<dbReference type="Proteomes" id="UP000644507">
    <property type="component" value="Unassembled WGS sequence"/>
</dbReference>
<reference evidence="1" key="1">
    <citation type="journal article" date="2014" name="Int. J. Syst. Evol. Microbiol.">
        <title>Complete genome sequence of Corynebacterium casei LMG S-19264T (=DSM 44701T), isolated from a smear-ripened cheese.</title>
        <authorList>
            <consortium name="US DOE Joint Genome Institute (JGI-PGF)"/>
            <person name="Walter F."/>
            <person name="Albersmeier A."/>
            <person name="Kalinowski J."/>
            <person name="Ruckert C."/>
        </authorList>
    </citation>
    <scope>NUCLEOTIDE SEQUENCE</scope>
    <source>
        <strain evidence="1">KCTC 12988</strain>
    </source>
</reference>
<sequence length="214" mass="23630">MHILFDLDGTLVDSSTGIFRSLESAFRKMGKEVPPIQELRSFIGPPLGISFQPYLPPNEPEVIEQAIAFFLERYQETGLYECEVYPGFPEILGTLRNNGHTLGVATAKSEPLAKRLIHHLGLQSYFHHIDGSKSENSPSDKAALLNRIIERETLNSTETIMVGDRKYDMAGARANDLLGVGVLWGFGSEAELNEAGAKCCIAYPHELPRAISTL</sequence>
<reference evidence="1" key="2">
    <citation type="submission" date="2020-09" db="EMBL/GenBank/DDBJ databases">
        <authorList>
            <person name="Sun Q."/>
            <person name="Kim S."/>
        </authorList>
    </citation>
    <scope>NUCLEOTIDE SEQUENCE</scope>
    <source>
        <strain evidence="1">KCTC 12988</strain>
    </source>
</reference>
<dbReference type="GO" id="GO:0005829">
    <property type="term" value="C:cytosol"/>
    <property type="evidence" value="ECO:0007669"/>
    <property type="project" value="TreeGrafter"/>
</dbReference>
<evidence type="ECO:0000313" key="1">
    <source>
        <dbReference type="EMBL" id="GHC59980.1"/>
    </source>
</evidence>
<dbReference type="SFLD" id="SFLDS00003">
    <property type="entry name" value="Haloacid_Dehalogenase"/>
    <property type="match status" value="1"/>
</dbReference>
<dbReference type="InterPro" id="IPR036412">
    <property type="entry name" value="HAD-like_sf"/>
</dbReference>
<dbReference type="Gene3D" id="1.10.150.240">
    <property type="entry name" value="Putative phosphatase, domain 2"/>
    <property type="match status" value="1"/>
</dbReference>
<dbReference type="EMBL" id="BMXI01000013">
    <property type="protein sequence ID" value="GHC59980.1"/>
    <property type="molecule type" value="Genomic_DNA"/>
</dbReference>
<keyword evidence="2" id="KW-1185">Reference proteome</keyword>
<protein>
    <submittedName>
        <fullName evidence="1">5'-nucleotidase</fullName>
    </submittedName>
</protein>
<dbReference type="InterPro" id="IPR050155">
    <property type="entry name" value="HAD-like_hydrolase_sf"/>
</dbReference>
<accession>A0A918TRG7</accession>
<dbReference type="SUPFAM" id="SSF56784">
    <property type="entry name" value="HAD-like"/>
    <property type="match status" value="1"/>
</dbReference>
<gene>
    <name evidence="1" type="ORF">GCM10007100_28960</name>
</gene>
<evidence type="ECO:0000313" key="2">
    <source>
        <dbReference type="Proteomes" id="UP000644507"/>
    </source>
</evidence>
<dbReference type="Pfam" id="PF13419">
    <property type="entry name" value="HAD_2"/>
    <property type="match status" value="1"/>
</dbReference>
<organism evidence="1 2">
    <name type="scientific">Roseibacillus persicicus</name>
    <dbReference type="NCBI Taxonomy" id="454148"/>
    <lineage>
        <taxon>Bacteria</taxon>
        <taxon>Pseudomonadati</taxon>
        <taxon>Verrucomicrobiota</taxon>
        <taxon>Verrucomicrobiia</taxon>
        <taxon>Verrucomicrobiales</taxon>
        <taxon>Verrucomicrobiaceae</taxon>
        <taxon>Roseibacillus</taxon>
    </lineage>
</organism>
<dbReference type="Gene3D" id="3.40.50.1000">
    <property type="entry name" value="HAD superfamily/HAD-like"/>
    <property type="match status" value="1"/>
</dbReference>
<dbReference type="AlphaFoldDB" id="A0A918TRG7"/>
<name>A0A918TRG7_9BACT</name>
<dbReference type="InterPro" id="IPR041492">
    <property type="entry name" value="HAD_2"/>
</dbReference>
<dbReference type="PANTHER" id="PTHR43434">
    <property type="entry name" value="PHOSPHOGLYCOLATE PHOSPHATASE"/>
    <property type="match status" value="1"/>
</dbReference>
<dbReference type="SFLD" id="SFLDG01129">
    <property type="entry name" value="C1.5:_HAD__Beta-PGM__Phosphata"/>
    <property type="match status" value="1"/>
</dbReference>
<proteinExistence type="predicted"/>
<dbReference type="GO" id="GO:0004713">
    <property type="term" value="F:protein tyrosine kinase activity"/>
    <property type="evidence" value="ECO:0007669"/>
    <property type="project" value="TreeGrafter"/>
</dbReference>